<proteinExistence type="inferred from homology"/>
<dbReference type="AlphaFoldDB" id="A0A2R7Y3C3"/>
<evidence type="ECO:0000256" key="2">
    <source>
        <dbReference type="ARBA" id="ARBA00022980"/>
    </source>
</evidence>
<evidence type="ECO:0000313" key="7">
    <source>
        <dbReference type="Proteomes" id="UP000244066"/>
    </source>
</evidence>
<dbReference type="HAMAP" id="MF_00369">
    <property type="entry name" value="Ribosomal_eL21"/>
    <property type="match status" value="1"/>
</dbReference>
<evidence type="ECO:0000256" key="5">
    <source>
        <dbReference type="HAMAP-Rule" id="MF_00369"/>
    </source>
</evidence>
<dbReference type="GO" id="GO:0006412">
    <property type="term" value="P:translation"/>
    <property type="evidence" value="ECO:0007669"/>
    <property type="project" value="UniProtKB-UniRule"/>
</dbReference>
<evidence type="ECO:0000313" key="6">
    <source>
        <dbReference type="EMBL" id="PUA32024.1"/>
    </source>
</evidence>
<name>A0A2R7Y3C3_9ARCH</name>
<dbReference type="Proteomes" id="UP000244066">
    <property type="component" value="Unassembled WGS sequence"/>
</dbReference>
<organism evidence="6 7">
    <name type="scientific">Candidatus Terraquivivens tikiterensis</name>
    <dbReference type="NCBI Taxonomy" id="1980982"/>
    <lineage>
        <taxon>Archaea</taxon>
        <taxon>Nitrososphaerota</taxon>
        <taxon>Candidatus Wolframiiraptoraceae</taxon>
        <taxon>Candidatus Terraquivivens</taxon>
    </lineage>
</organism>
<reference evidence="6 7" key="1">
    <citation type="submission" date="2017-04" db="EMBL/GenBank/DDBJ databases">
        <title>Draft Aigarchaeota genome from a New Zealand hot spring.</title>
        <authorList>
            <person name="Reysenbach A.-L."/>
            <person name="Donaho J.A."/>
            <person name="Gerhart J."/>
            <person name="Kelley J.F."/>
            <person name="Kouba K."/>
            <person name="Podar M."/>
            <person name="Stott M."/>
        </authorList>
    </citation>
    <scope>NUCLEOTIDE SEQUENCE [LARGE SCALE GENOMIC DNA]</scope>
    <source>
        <strain evidence="6">NZ13_MG1</strain>
    </source>
</reference>
<comment type="caution">
    <text evidence="6">The sequence shown here is derived from an EMBL/GenBank/DDBJ whole genome shotgun (WGS) entry which is preliminary data.</text>
</comment>
<dbReference type="InterPro" id="IPR036948">
    <property type="entry name" value="Ribosomal_eL21_sf"/>
</dbReference>
<evidence type="ECO:0000256" key="1">
    <source>
        <dbReference type="ARBA" id="ARBA00008427"/>
    </source>
</evidence>
<dbReference type="InterPro" id="IPR001147">
    <property type="entry name" value="Ribosomal_eL21"/>
</dbReference>
<keyword evidence="2 5" id="KW-0689">Ribosomal protein</keyword>
<dbReference type="GO" id="GO:0003735">
    <property type="term" value="F:structural constituent of ribosome"/>
    <property type="evidence" value="ECO:0007669"/>
    <property type="project" value="InterPro"/>
</dbReference>
<dbReference type="SUPFAM" id="SSF50104">
    <property type="entry name" value="Translation proteins SH3-like domain"/>
    <property type="match status" value="1"/>
</dbReference>
<dbReference type="PANTHER" id="PTHR20981">
    <property type="entry name" value="60S RIBOSOMAL PROTEIN L21"/>
    <property type="match status" value="1"/>
</dbReference>
<dbReference type="GO" id="GO:0005840">
    <property type="term" value="C:ribosome"/>
    <property type="evidence" value="ECO:0007669"/>
    <property type="project" value="UniProtKB-KW"/>
</dbReference>
<protein>
    <recommendedName>
        <fullName evidence="4 5">Large ribosomal subunit protein eL21</fullName>
    </recommendedName>
</protein>
<dbReference type="InterPro" id="IPR022856">
    <property type="entry name" value="Ribosomal_eL21_arc"/>
</dbReference>
<dbReference type="NCBIfam" id="NF003303">
    <property type="entry name" value="PRK04306.1"/>
    <property type="match status" value="1"/>
</dbReference>
<dbReference type="GO" id="GO:1990904">
    <property type="term" value="C:ribonucleoprotein complex"/>
    <property type="evidence" value="ECO:0007669"/>
    <property type="project" value="UniProtKB-KW"/>
</dbReference>
<evidence type="ECO:0000256" key="4">
    <source>
        <dbReference type="ARBA" id="ARBA00035219"/>
    </source>
</evidence>
<evidence type="ECO:0000256" key="3">
    <source>
        <dbReference type="ARBA" id="ARBA00023274"/>
    </source>
</evidence>
<comment type="similarity">
    <text evidence="1 5">Belongs to the eukaryotic ribosomal protein eL21 family.</text>
</comment>
<dbReference type="InterPro" id="IPR008991">
    <property type="entry name" value="Translation_prot_SH3-like_sf"/>
</dbReference>
<accession>A0A2R7Y3C3</accession>
<gene>
    <name evidence="5" type="primary">rpl21e</name>
    <name evidence="6" type="ORF">B9J98_04575</name>
</gene>
<dbReference type="Gene3D" id="2.30.30.70">
    <property type="entry name" value="Ribosomal protein L21"/>
    <property type="match status" value="1"/>
</dbReference>
<dbReference type="FunFam" id="2.30.30.70:FF:000001">
    <property type="entry name" value="60S ribosomal protein L21"/>
    <property type="match status" value="1"/>
</dbReference>
<dbReference type="EMBL" id="NDWU01000010">
    <property type="protein sequence ID" value="PUA32024.1"/>
    <property type="molecule type" value="Genomic_DNA"/>
</dbReference>
<sequence length="98" mass="11120">MPSSHGYRVRTRQLLKKRYGARSGPRPDIYLKEYRPGDKVLIVADPAVQKGMPHKRFYGKIGTVISKRGNAYEVSVMLGDKLKKLTILADHIRPWEGG</sequence>
<dbReference type="Pfam" id="PF01157">
    <property type="entry name" value="Ribosomal_L21e"/>
    <property type="match status" value="1"/>
</dbReference>
<keyword evidence="3 5" id="KW-0687">Ribonucleoprotein</keyword>